<proteinExistence type="predicted"/>
<dbReference type="Proteomes" id="UP001152087">
    <property type="component" value="Unassembled WGS sequence"/>
</dbReference>
<reference evidence="1" key="1">
    <citation type="submission" date="2022-09" db="EMBL/GenBank/DDBJ databases">
        <title>Fusarium specimens isolated from Avocado Roots.</title>
        <authorList>
            <person name="Stajich J."/>
            <person name="Roper C."/>
            <person name="Heimlech-Rivalta G."/>
        </authorList>
    </citation>
    <scope>NUCLEOTIDE SEQUENCE</scope>
    <source>
        <strain evidence="1">A02</strain>
    </source>
</reference>
<name>A0A9W8RAL9_9HYPO</name>
<protein>
    <submittedName>
        <fullName evidence="1">Uncharacterized protein</fullName>
    </submittedName>
</protein>
<keyword evidence="2" id="KW-1185">Reference proteome</keyword>
<evidence type="ECO:0000313" key="2">
    <source>
        <dbReference type="Proteomes" id="UP001152087"/>
    </source>
</evidence>
<gene>
    <name evidence="1" type="ORF">NW755_004134</name>
</gene>
<dbReference type="EMBL" id="JAOQAV010000008">
    <property type="protein sequence ID" value="KAJ4191999.1"/>
    <property type="molecule type" value="Genomic_DNA"/>
</dbReference>
<sequence>MLSDFDYRIPQSVGLNHQFVGAAVGKVSDEDLHGDDLSRKFVARAQVALHIGKILDAMASPDPAQRQEAETNLHRLVSSLITRTQGKSFPLCEAVAMSLSALAILYCLRDTQISALSSPATRSAVRCVYNMVFDTFHTEGEIGAAIRMDRLYVDGLVGEDLMELRSTLESFSTRWKLGESFIEALNAGRDDFSSDRCRSIG</sequence>
<dbReference type="AlphaFoldDB" id="A0A9W8RAL9"/>
<evidence type="ECO:0000313" key="1">
    <source>
        <dbReference type="EMBL" id="KAJ4191999.1"/>
    </source>
</evidence>
<comment type="caution">
    <text evidence="1">The sequence shown here is derived from an EMBL/GenBank/DDBJ whole genome shotgun (WGS) entry which is preliminary data.</text>
</comment>
<organism evidence="1 2">
    <name type="scientific">Fusarium falciforme</name>
    <dbReference type="NCBI Taxonomy" id="195108"/>
    <lineage>
        <taxon>Eukaryota</taxon>
        <taxon>Fungi</taxon>
        <taxon>Dikarya</taxon>
        <taxon>Ascomycota</taxon>
        <taxon>Pezizomycotina</taxon>
        <taxon>Sordariomycetes</taxon>
        <taxon>Hypocreomycetidae</taxon>
        <taxon>Hypocreales</taxon>
        <taxon>Nectriaceae</taxon>
        <taxon>Fusarium</taxon>
        <taxon>Fusarium solani species complex</taxon>
    </lineage>
</organism>
<accession>A0A9W8RAL9</accession>